<dbReference type="EMBL" id="JBHFNQ010000052">
    <property type="protein sequence ID" value="MFB2876556.1"/>
    <property type="molecule type" value="Genomic_DNA"/>
</dbReference>
<dbReference type="Proteomes" id="UP001576774">
    <property type="component" value="Unassembled WGS sequence"/>
</dbReference>
<reference evidence="2 3" key="1">
    <citation type="submission" date="2024-09" db="EMBL/GenBank/DDBJ databases">
        <title>Floridaenema gen nov. (Aerosakkonemataceae, Aerosakkonematales ord. nov., Cyanobacteria) from benthic tropical and subtropical fresh waters, with the description of four new species.</title>
        <authorList>
            <person name="Moretto J.A."/>
            <person name="Berthold D.E."/>
            <person name="Lefler F.W."/>
            <person name="Huang I.-S."/>
            <person name="Laughinghouse H. IV."/>
        </authorList>
    </citation>
    <scope>NUCLEOTIDE SEQUENCE [LARGE SCALE GENOMIC DNA]</scope>
    <source>
        <strain evidence="2 3">BLCC-F46</strain>
    </source>
</reference>
<keyword evidence="1" id="KW-0472">Membrane</keyword>
<dbReference type="Pfam" id="PF05421">
    <property type="entry name" value="DUF751"/>
    <property type="match status" value="1"/>
</dbReference>
<organism evidence="2 3">
    <name type="scientific">Floridaenema aerugineum BLCC-F46</name>
    <dbReference type="NCBI Taxonomy" id="3153654"/>
    <lineage>
        <taxon>Bacteria</taxon>
        <taxon>Bacillati</taxon>
        <taxon>Cyanobacteriota</taxon>
        <taxon>Cyanophyceae</taxon>
        <taxon>Oscillatoriophycideae</taxon>
        <taxon>Aerosakkonematales</taxon>
        <taxon>Aerosakkonemataceae</taxon>
        <taxon>Floridanema</taxon>
        <taxon>Floridanema aerugineum</taxon>
    </lineage>
</organism>
<gene>
    <name evidence="2" type="ORF">ACE1CC_06660</name>
</gene>
<dbReference type="InterPro" id="IPR008470">
    <property type="entry name" value="Uncharacterised_Ycf33"/>
</dbReference>
<keyword evidence="1" id="KW-0812">Transmembrane</keyword>
<comment type="caution">
    <text evidence="2">The sequence shown here is derived from an EMBL/GenBank/DDBJ whole genome shotgun (WGS) entry which is preliminary data.</text>
</comment>
<protein>
    <submittedName>
        <fullName evidence="2">DUF751 family protein</fullName>
    </submittedName>
</protein>
<evidence type="ECO:0000313" key="2">
    <source>
        <dbReference type="EMBL" id="MFB2876556.1"/>
    </source>
</evidence>
<keyword evidence="1" id="KW-1133">Transmembrane helix</keyword>
<keyword evidence="3" id="KW-1185">Reference proteome</keyword>
<proteinExistence type="predicted"/>
<evidence type="ECO:0000256" key="1">
    <source>
        <dbReference type="SAM" id="Phobius"/>
    </source>
</evidence>
<dbReference type="RefSeq" id="WP_413269679.1">
    <property type="nucleotide sequence ID" value="NZ_JBHFNQ010000052.1"/>
</dbReference>
<feature type="transmembrane region" description="Helical" evidence="1">
    <location>
        <begin position="12"/>
        <end position="30"/>
    </location>
</feature>
<evidence type="ECO:0000313" key="3">
    <source>
        <dbReference type="Proteomes" id="UP001576774"/>
    </source>
</evidence>
<sequence>MFEGFWENISRYPRYFVTIILGVFVNTFGWLEPLFKRPVTVIALFGFFVAALTFVTLTLRAMLGLSSV</sequence>
<accession>A0ABV4X1A0</accession>
<feature type="transmembrane region" description="Helical" evidence="1">
    <location>
        <begin position="42"/>
        <end position="63"/>
    </location>
</feature>
<name>A0ABV4X1A0_9CYAN</name>